<reference evidence="3" key="1">
    <citation type="journal article" date="2020" name="Stud. Mycol.">
        <title>101 Dothideomycetes genomes: a test case for predicting lifestyles and emergence of pathogens.</title>
        <authorList>
            <person name="Haridas S."/>
            <person name="Albert R."/>
            <person name="Binder M."/>
            <person name="Bloem J."/>
            <person name="Labutti K."/>
            <person name="Salamov A."/>
            <person name="Andreopoulos B."/>
            <person name="Baker S."/>
            <person name="Barry K."/>
            <person name="Bills G."/>
            <person name="Bluhm B."/>
            <person name="Cannon C."/>
            <person name="Castanera R."/>
            <person name="Culley D."/>
            <person name="Daum C."/>
            <person name="Ezra D."/>
            <person name="Gonzalez J."/>
            <person name="Henrissat B."/>
            <person name="Kuo A."/>
            <person name="Liang C."/>
            <person name="Lipzen A."/>
            <person name="Lutzoni F."/>
            <person name="Magnuson J."/>
            <person name="Mondo S."/>
            <person name="Nolan M."/>
            <person name="Ohm R."/>
            <person name="Pangilinan J."/>
            <person name="Park H.-J."/>
            <person name="Ramirez L."/>
            <person name="Alfaro M."/>
            <person name="Sun H."/>
            <person name="Tritt A."/>
            <person name="Yoshinaga Y."/>
            <person name="Zwiers L.-H."/>
            <person name="Turgeon B."/>
            <person name="Goodwin S."/>
            <person name="Spatafora J."/>
            <person name="Crous P."/>
            <person name="Grigoriev I."/>
        </authorList>
    </citation>
    <scope>NUCLEOTIDE SEQUENCE</scope>
    <source>
        <strain evidence="3">CBS 473.64</strain>
    </source>
</reference>
<feature type="region of interest" description="Disordered" evidence="1">
    <location>
        <begin position="21"/>
        <end position="52"/>
    </location>
</feature>
<dbReference type="OrthoDB" id="120976at2759"/>
<feature type="compositionally biased region" description="Low complexity" evidence="1">
    <location>
        <begin position="21"/>
        <end position="37"/>
    </location>
</feature>
<evidence type="ECO:0000256" key="1">
    <source>
        <dbReference type="SAM" id="MobiDB-lite"/>
    </source>
</evidence>
<dbReference type="InterPro" id="IPR001849">
    <property type="entry name" value="PH_domain"/>
</dbReference>
<dbReference type="InterPro" id="IPR051279">
    <property type="entry name" value="PP1-Reg/Actin-Interact_Protein"/>
</dbReference>
<feature type="domain" description="PH" evidence="2">
    <location>
        <begin position="158"/>
        <end position="298"/>
    </location>
</feature>
<dbReference type="PANTHER" id="PTHR24112">
    <property type="entry name" value="LEUCINE-RICH REPEAT, ISOFORM F-RELATED"/>
    <property type="match status" value="1"/>
</dbReference>
<dbReference type="SUPFAM" id="SSF52047">
    <property type="entry name" value="RNI-like"/>
    <property type="match status" value="1"/>
</dbReference>
<feature type="compositionally biased region" description="Basic and acidic residues" evidence="1">
    <location>
        <begin position="1023"/>
        <end position="1035"/>
    </location>
</feature>
<dbReference type="PANTHER" id="PTHR24112:SF66">
    <property type="entry name" value="LEUCINE-RICH REPEAT, ISOFORM F"/>
    <property type="match status" value="1"/>
</dbReference>
<gene>
    <name evidence="3" type="ORF">P280DRAFT_471024</name>
</gene>
<name>A0A6A6RYH7_9PLEO</name>
<protein>
    <submittedName>
        <fullName evidence="3">Leucine rich repeat protein-like protein</fullName>
    </submittedName>
</protein>
<dbReference type="AlphaFoldDB" id="A0A6A6RYH7"/>
<dbReference type="GO" id="GO:0034315">
    <property type="term" value="P:regulation of Arp2/3 complex-mediated actin nucleation"/>
    <property type="evidence" value="ECO:0007669"/>
    <property type="project" value="TreeGrafter"/>
</dbReference>
<keyword evidence="4" id="KW-1185">Reference proteome</keyword>
<dbReference type="GO" id="GO:0005886">
    <property type="term" value="C:plasma membrane"/>
    <property type="evidence" value="ECO:0007669"/>
    <property type="project" value="TreeGrafter"/>
</dbReference>
<sequence>MSKESKRRSFFGRASFGGALTALSSSTSNTSNSTGNSNGNGNGNGSDASEPAIILRKRRAASFMSTLSSASSIYERDVADNGPPAVNTGANLLSPASPRPPGSRNSSHRVSAAFGSFKAYRPPDELGAPLSATSTLSRTPSNNWAFADDAPDTLRNRPVLHHGEVQTSSSMFRKKKEYMVLTETHLLRFKTHHKAAEAFPSIPSPRARTSSFRHSQHISTSSSLELQSLASDHSGERDQGILLRQIVAVYHLDDGRPHFDFEVYSLDDETNQASSMTLQFTDPDEMLPWLEKIREAANRIRLADPSPLSAYNSHLAARVVEAERDYVPPHYAIYKVVQRSVGKHSSRSSSEDLAKNLSTVCFLAIGVHKVHLIPLFKSPSQRSSTPSLMSNSAQSSHGILALTELRVSEVDDNLQLTFRIPMQRPKTLNIASLASHDIAVRLRYVEESLRPEWESRPYQFIVPDSVKHDILRQDSPRAIDGDSLDRTLIGYCVAYHVNPENIRYQVTYPPEDCPRFELLRPTGLKRSQYTVLELLAVMRSLRYNESFGGISFKDIHLDALNGLFDAHGADHVCTKTKRGTTLAGAEEMNRACALVQEIRALAVTSRRVRRLDFSSCITRRPQDRMDAAGKGRDMGCAIVEALFPLCKYQTTNVDWITLNNIQLGETDLDYLVAAAVERSCHFRALELSGCGLTDRTLSLILDSLRPQENTLEAINLSSNPFRLSPLTFDSQIGVFGYLTRLNLSHIARTSGPEPLISVETFQAWRLQELILSGTSLNTAMVDAIASYLVNYKQSSALRELRLDHCYLTGKDVALLLHSMLEQPGRARELHFDISENNIEQDLDVLTDAIKSGYAPTSMTIRLIEFDRESDFRKLVTALAYNRTIRHLDISRASLPCEASEDTCQALERMFSDNSTLEWLDISGEDSRLETTKLGVGINRALRGLQENKTLRVLFVKHQRLGLQGASTLADVLKVNTTLEQLYCENNGIPLQGFTDLINSLHRNTTLLYLPSMDQSRNAALKATEDQVKQIRDESATHNQPRSISVRSKLSNKVHHRSTRDRSVSFGLSDQDIKAALTLVDESWERQEYRLQQYLQRNYNIANNIPTAIEVDDEAFERPDTATSLGKLVETVKLDTTPTAEKDIELGTPTVCEKELHTSPLEKELEMSFLPNRNIWAQPRQPG</sequence>
<dbReference type="PROSITE" id="PS50003">
    <property type="entry name" value="PH_DOMAIN"/>
    <property type="match status" value="1"/>
</dbReference>
<dbReference type="Pfam" id="PF25353">
    <property type="entry name" value="PH_2nd_LRR"/>
    <property type="match status" value="1"/>
</dbReference>
<dbReference type="Proteomes" id="UP000799753">
    <property type="component" value="Unassembled WGS sequence"/>
</dbReference>
<proteinExistence type="predicted"/>
<dbReference type="Gene3D" id="3.80.10.10">
    <property type="entry name" value="Ribonuclease Inhibitor"/>
    <property type="match status" value="1"/>
</dbReference>
<evidence type="ECO:0000313" key="3">
    <source>
        <dbReference type="EMBL" id="KAF2639034.1"/>
    </source>
</evidence>
<accession>A0A6A6RYH7</accession>
<evidence type="ECO:0000259" key="2">
    <source>
        <dbReference type="PROSITE" id="PS50003"/>
    </source>
</evidence>
<dbReference type="InterPro" id="IPR032675">
    <property type="entry name" value="LRR_dom_sf"/>
</dbReference>
<feature type="region of interest" description="Disordered" evidence="1">
    <location>
        <begin position="1023"/>
        <end position="1053"/>
    </location>
</feature>
<dbReference type="SMART" id="SM00233">
    <property type="entry name" value="PH"/>
    <property type="match status" value="1"/>
</dbReference>
<dbReference type="SUPFAM" id="SSF50729">
    <property type="entry name" value="PH domain-like"/>
    <property type="match status" value="1"/>
</dbReference>
<evidence type="ECO:0000313" key="4">
    <source>
        <dbReference type="Proteomes" id="UP000799753"/>
    </source>
</evidence>
<organism evidence="3 4">
    <name type="scientific">Massarina eburnea CBS 473.64</name>
    <dbReference type="NCBI Taxonomy" id="1395130"/>
    <lineage>
        <taxon>Eukaryota</taxon>
        <taxon>Fungi</taxon>
        <taxon>Dikarya</taxon>
        <taxon>Ascomycota</taxon>
        <taxon>Pezizomycotina</taxon>
        <taxon>Dothideomycetes</taxon>
        <taxon>Pleosporomycetidae</taxon>
        <taxon>Pleosporales</taxon>
        <taxon>Massarineae</taxon>
        <taxon>Massarinaceae</taxon>
        <taxon>Massarina</taxon>
    </lineage>
</organism>
<feature type="region of interest" description="Disordered" evidence="1">
    <location>
        <begin position="81"/>
        <end position="110"/>
    </location>
</feature>
<dbReference type="SMART" id="SM00368">
    <property type="entry name" value="LRR_RI"/>
    <property type="match status" value="5"/>
</dbReference>
<dbReference type="InterPro" id="IPR057334">
    <property type="entry name" value="PH_2nd_LRR"/>
</dbReference>
<dbReference type="EMBL" id="MU006788">
    <property type="protein sequence ID" value="KAF2639034.1"/>
    <property type="molecule type" value="Genomic_DNA"/>
</dbReference>
<feature type="compositionally biased region" description="Polar residues" evidence="1">
    <location>
        <begin position="1036"/>
        <end position="1048"/>
    </location>
</feature>